<reference evidence="6" key="1">
    <citation type="submission" date="2021-12" db="EMBL/GenBank/DDBJ databases">
        <authorList>
            <person name="Martin H S."/>
        </authorList>
    </citation>
    <scope>NUCLEOTIDE SEQUENCE</scope>
</reference>
<evidence type="ECO:0000256" key="1">
    <source>
        <dbReference type="ARBA" id="ARBA00022598"/>
    </source>
</evidence>
<evidence type="ECO:0000256" key="2">
    <source>
        <dbReference type="ARBA" id="ARBA00022832"/>
    </source>
</evidence>
<organism evidence="6 7">
    <name type="scientific">Brenthis ino</name>
    <name type="common">lesser marbled fritillary</name>
    <dbReference type="NCBI Taxonomy" id="405034"/>
    <lineage>
        <taxon>Eukaryota</taxon>
        <taxon>Metazoa</taxon>
        <taxon>Ecdysozoa</taxon>
        <taxon>Arthropoda</taxon>
        <taxon>Hexapoda</taxon>
        <taxon>Insecta</taxon>
        <taxon>Pterygota</taxon>
        <taxon>Neoptera</taxon>
        <taxon>Endopterygota</taxon>
        <taxon>Lepidoptera</taxon>
        <taxon>Glossata</taxon>
        <taxon>Ditrysia</taxon>
        <taxon>Papilionoidea</taxon>
        <taxon>Nymphalidae</taxon>
        <taxon>Heliconiinae</taxon>
        <taxon>Argynnini</taxon>
        <taxon>Brenthis</taxon>
    </lineage>
</organism>
<dbReference type="InterPro" id="IPR000873">
    <property type="entry name" value="AMP-dep_synth/lig_dom"/>
</dbReference>
<dbReference type="OrthoDB" id="3633556at2759"/>
<accession>A0A8J9YHW9</accession>
<evidence type="ECO:0000256" key="3">
    <source>
        <dbReference type="ARBA" id="ARBA00023098"/>
    </source>
</evidence>
<dbReference type="EMBL" id="OV170226">
    <property type="protein sequence ID" value="CAH0727305.1"/>
    <property type="molecule type" value="Genomic_DNA"/>
</dbReference>
<keyword evidence="3" id="KW-0443">Lipid metabolism</keyword>
<dbReference type="GO" id="GO:0004467">
    <property type="term" value="F:long-chain fatty acid-CoA ligase activity"/>
    <property type="evidence" value="ECO:0007669"/>
    <property type="project" value="UniProtKB-EC"/>
</dbReference>
<evidence type="ECO:0000313" key="6">
    <source>
        <dbReference type="EMBL" id="CAH0727305.1"/>
    </source>
</evidence>
<keyword evidence="7" id="KW-1185">Reference proteome</keyword>
<feature type="domain" description="AMP-dependent synthetase/ligase" evidence="5">
    <location>
        <begin position="100"/>
        <end position="540"/>
    </location>
</feature>
<dbReference type="InterPro" id="IPR042099">
    <property type="entry name" value="ANL_N_sf"/>
</dbReference>
<keyword evidence="1" id="KW-0436">Ligase</keyword>
<dbReference type="GO" id="GO:0005783">
    <property type="term" value="C:endoplasmic reticulum"/>
    <property type="evidence" value="ECO:0007669"/>
    <property type="project" value="TreeGrafter"/>
</dbReference>
<feature type="non-terminal residue" evidence="6">
    <location>
        <position position="730"/>
    </location>
</feature>
<evidence type="ECO:0000259" key="5">
    <source>
        <dbReference type="Pfam" id="PF00501"/>
    </source>
</evidence>
<dbReference type="AlphaFoldDB" id="A0A8J9YHW9"/>
<dbReference type="SUPFAM" id="SSF56801">
    <property type="entry name" value="Acetyl-CoA synthetase-like"/>
    <property type="match status" value="1"/>
</dbReference>
<gene>
    <name evidence="6" type="ORF">BINO364_LOCUS12667</name>
</gene>
<dbReference type="Pfam" id="PF23562">
    <property type="entry name" value="AMP-binding_C_3"/>
    <property type="match status" value="1"/>
</dbReference>
<dbReference type="Proteomes" id="UP000838878">
    <property type="component" value="Chromosome 6"/>
</dbReference>
<sequence>MDAESEQKQDAITKKYLDLAILSDASTVIVENGEEIVKVNSMHVPNGTDPQKYLNGPDQIIPADSYISCSPGGYVKLRIGSRGPSAEPPVSVPGLLNRMAIRYPNEAALATKKNDGKWHKLTYKQYQVNVRTIAKAFLKLGLERYHSVCILGFNSEQWYIADLAAIHAGGYAAGIYTTNSAEACFHCLETSRANICAVQDKKQLEKILSIQSRLKHLKAIVQWEGPVDTSVPGVYSWEQLMEMGSKEPDTQLDNVLKTIAVNECCTLVYTSGTVGPPKAVMLSHDNLIWDTYTVGERLRDIRPTNERLISYLPLSHVAAQVVDIYITLANAVTVYFAQPDALKGSLIETLKEVRPTRFLGVPRVWEKMYEKIMAVGASSGGLKKSIAVWAKEKGTQHHLARMNGAFSADMRGLPIDFTLCEMINYWQEGTSCGYKLAKSLVFNKVRDNLGLDKCLTFVTAAAPLSPDIKKFFMSLDIPIVDAFGMSEAAGAHTLSVYPRFRLDSSGEVLDGTETKFEGSASINGPGEILMRGRHVFMGYLNDEEKTKAALDDEGWLHSGDVGRLDSQNQLYITGRIKEILITAGGENIAPVLIEQVVQSELLHVGYAVLVGDRRKFLSILLTLKAKVNSAGDPLDELDTEARKWVASLGSKATTVSEIVRTKDPAVYKAIEDGLARANKQAISNAQKIQKFAILPADFSMNTGELGPTLKIKRNVVYEKYKDIIEGFYKE</sequence>
<dbReference type="PANTHER" id="PTHR43272:SF32">
    <property type="entry name" value="AMP-DEPENDENT SYNTHETASE_LIGASE DOMAIN-CONTAINING PROTEIN"/>
    <property type="match status" value="1"/>
</dbReference>
<dbReference type="Pfam" id="PF00501">
    <property type="entry name" value="AMP-binding"/>
    <property type="match status" value="1"/>
</dbReference>
<keyword evidence="2" id="KW-0276">Fatty acid metabolism</keyword>
<dbReference type="PANTHER" id="PTHR43272">
    <property type="entry name" value="LONG-CHAIN-FATTY-ACID--COA LIGASE"/>
    <property type="match status" value="1"/>
</dbReference>
<dbReference type="EC" id="6.2.1.3" evidence="4"/>
<dbReference type="Gene3D" id="3.40.50.12780">
    <property type="entry name" value="N-terminal domain of ligase-like"/>
    <property type="match status" value="2"/>
</dbReference>
<evidence type="ECO:0000313" key="7">
    <source>
        <dbReference type="Proteomes" id="UP000838878"/>
    </source>
</evidence>
<proteinExistence type="predicted"/>
<name>A0A8J9YHW9_9NEOP</name>
<dbReference type="GO" id="GO:0016020">
    <property type="term" value="C:membrane"/>
    <property type="evidence" value="ECO:0007669"/>
    <property type="project" value="TreeGrafter"/>
</dbReference>
<protein>
    <recommendedName>
        <fullName evidence="4">long-chain-fatty-acid--CoA ligase</fullName>
        <ecNumber evidence="4">6.2.1.3</ecNumber>
    </recommendedName>
</protein>
<evidence type="ECO:0000256" key="4">
    <source>
        <dbReference type="ARBA" id="ARBA00026121"/>
    </source>
</evidence>